<feature type="non-terminal residue" evidence="3">
    <location>
        <position position="1"/>
    </location>
</feature>
<feature type="domain" description="Protein kinase" evidence="2">
    <location>
        <begin position="56"/>
        <end position="293"/>
    </location>
</feature>
<evidence type="ECO:0000259" key="2">
    <source>
        <dbReference type="PROSITE" id="PS50011"/>
    </source>
</evidence>
<dbReference type="GO" id="GO:0005524">
    <property type="term" value="F:ATP binding"/>
    <property type="evidence" value="ECO:0007669"/>
    <property type="project" value="InterPro"/>
</dbReference>
<dbReference type="PANTHER" id="PTHR38248">
    <property type="entry name" value="FUNK1 6"/>
    <property type="match status" value="1"/>
</dbReference>
<reference evidence="4" key="2">
    <citation type="submission" date="2015-01" db="EMBL/GenBank/DDBJ databases">
        <title>Evolutionary Origins and Diversification of the Mycorrhizal Mutualists.</title>
        <authorList>
            <consortium name="DOE Joint Genome Institute"/>
            <consortium name="Mycorrhizal Genomics Consortium"/>
            <person name="Kohler A."/>
            <person name="Kuo A."/>
            <person name="Nagy L.G."/>
            <person name="Floudas D."/>
            <person name="Copeland A."/>
            <person name="Barry K.W."/>
            <person name="Cichocki N."/>
            <person name="Veneault-Fourrey C."/>
            <person name="LaButti K."/>
            <person name="Lindquist E.A."/>
            <person name="Lipzen A."/>
            <person name="Lundell T."/>
            <person name="Morin E."/>
            <person name="Murat C."/>
            <person name="Riley R."/>
            <person name="Ohm R."/>
            <person name="Sun H."/>
            <person name="Tunlid A."/>
            <person name="Henrissat B."/>
            <person name="Grigoriev I.V."/>
            <person name="Hibbett D.S."/>
            <person name="Martin F."/>
        </authorList>
    </citation>
    <scope>NUCLEOTIDE SEQUENCE [LARGE SCALE GENOMIC DNA]</scope>
    <source>
        <strain evidence="4">Ve08.2h10</strain>
    </source>
</reference>
<evidence type="ECO:0000313" key="4">
    <source>
        <dbReference type="Proteomes" id="UP000054538"/>
    </source>
</evidence>
<dbReference type="Pfam" id="PF17667">
    <property type="entry name" value="Pkinase_fungal"/>
    <property type="match status" value="1"/>
</dbReference>
<keyword evidence="4" id="KW-1185">Reference proteome</keyword>
<accession>A0A0D0D528</accession>
<dbReference type="PANTHER" id="PTHR38248:SF2">
    <property type="entry name" value="FUNK1 11"/>
    <property type="match status" value="1"/>
</dbReference>
<protein>
    <recommendedName>
        <fullName evidence="2">Protein kinase domain-containing protein</fullName>
    </recommendedName>
</protein>
<organism evidence="3 4">
    <name type="scientific">Paxillus rubicundulus Ve08.2h10</name>
    <dbReference type="NCBI Taxonomy" id="930991"/>
    <lineage>
        <taxon>Eukaryota</taxon>
        <taxon>Fungi</taxon>
        <taxon>Dikarya</taxon>
        <taxon>Basidiomycota</taxon>
        <taxon>Agaricomycotina</taxon>
        <taxon>Agaricomycetes</taxon>
        <taxon>Agaricomycetidae</taxon>
        <taxon>Boletales</taxon>
        <taxon>Paxilineae</taxon>
        <taxon>Paxillaceae</taxon>
        <taxon>Paxillus</taxon>
    </lineage>
</organism>
<dbReference type="GO" id="GO:0004672">
    <property type="term" value="F:protein kinase activity"/>
    <property type="evidence" value="ECO:0007669"/>
    <property type="project" value="InterPro"/>
</dbReference>
<evidence type="ECO:0000256" key="1">
    <source>
        <dbReference type="SAM" id="MobiDB-lite"/>
    </source>
</evidence>
<dbReference type="AlphaFoldDB" id="A0A0D0D528"/>
<dbReference type="EMBL" id="KN825593">
    <property type="protein sequence ID" value="KIK83433.1"/>
    <property type="molecule type" value="Genomic_DNA"/>
</dbReference>
<dbReference type="STRING" id="930991.A0A0D0D528"/>
<dbReference type="InterPro" id="IPR008266">
    <property type="entry name" value="Tyr_kinase_AS"/>
</dbReference>
<dbReference type="InParanoid" id="A0A0D0D528"/>
<gene>
    <name evidence="3" type="ORF">PAXRUDRAFT_27513</name>
</gene>
<dbReference type="SUPFAM" id="SSF56112">
    <property type="entry name" value="Protein kinase-like (PK-like)"/>
    <property type="match status" value="1"/>
</dbReference>
<dbReference type="Proteomes" id="UP000054538">
    <property type="component" value="Unassembled WGS sequence"/>
</dbReference>
<proteinExistence type="predicted"/>
<feature type="region of interest" description="Disordered" evidence="1">
    <location>
        <begin position="1"/>
        <end position="47"/>
    </location>
</feature>
<dbReference type="InterPro" id="IPR000719">
    <property type="entry name" value="Prot_kinase_dom"/>
</dbReference>
<feature type="compositionally biased region" description="Low complexity" evidence="1">
    <location>
        <begin position="8"/>
        <end position="28"/>
    </location>
</feature>
<dbReference type="PROSITE" id="PS00109">
    <property type="entry name" value="PROTEIN_KINASE_TYR"/>
    <property type="match status" value="1"/>
</dbReference>
<dbReference type="InterPro" id="IPR040976">
    <property type="entry name" value="Pkinase_fungal"/>
</dbReference>
<dbReference type="OrthoDB" id="2689893at2759"/>
<dbReference type="HOGENOM" id="CLU_053894_0_0_1"/>
<reference evidence="3 4" key="1">
    <citation type="submission" date="2014-04" db="EMBL/GenBank/DDBJ databases">
        <authorList>
            <consortium name="DOE Joint Genome Institute"/>
            <person name="Kuo A."/>
            <person name="Kohler A."/>
            <person name="Jargeat P."/>
            <person name="Nagy L.G."/>
            <person name="Floudas D."/>
            <person name="Copeland A."/>
            <person name="Barry K.W."/>
            <person name="Cichocki N."/>
            <person name="Veneault-Fourrey C."/>
            <person name="LaButti K."/>
            <person name="Lindquist E.A."/>
            <person name="Lipzen A."/>
            <person name="Lundell T."/>
            <person name="Morin E."/>
            <person name="Murat C."/>
            <person name="Sun H."/>
            <person name="Tunlid A."/>
            <person name="Henrissat B."/>
            <person name="Grigoriev I.V."/>
            <person name="Hibbett D.S."/>
            <person name="Martin F."/>
            <person name="Nordberg H.P."/>
            <person name="Cantor M.N."/>
            <person name="Hua S.X."/>
        </authorList>
    </citation>
    <scope>NUCLEOTIDE SEQUENCE [LARGE SCALE GENOMIC DNA]</scope>
    <source>
        <strain evidence="3 4">Ve08.2h10</strain>
    </source>
</reference>
<dbReference type="Gene3D" id="1.10.510.10">
    <property type="entry name" value="Transferase(Phosphotransferase) domain 1"/>
    <property type="match status" value="1"/>
</dbReference>
<sequence length="293" mass="32312">SGLAPHTSDASVPSSTAASSSSKRSYSAVDEGDDAGGDEEKPSKRAKRTHVPVVAFVPVAVYGHKCIGILFTASSIRGRGTVVFCVVDLQDDSRLLALKMSWQDIQREAEQSKVLERLEESKLKESNPHANLIVPFKSFKASRKNETCTTLGAIRAFLDDQLAGFPVENRVLSVSLSELKRPVKYFWGVHDFVRGVRGAVLGHQYLTSIGILHRDISENNVVLARRPGEERGYLIDFDMAILQEPEKRTQTVVTPQSEGLLDARGIARSPSPILQDDTKPFKALRTGRCQRRN</sequence>
<evidence type="ECO:0000313" key="3">
    <source>
        <dbReference type="EMBL" id="KIK83433.1"/>
    </source>
</evidence>
<dbReference type="InterPro" id="IPR011009">
    <property type="entry name" value="Kinase-like_dom_sf"/>
</dbReference>
<dbReference type="PROSITE" id="PS50011">
    <property type="entry name" value="PROTEIN_KINASE_DOM"/>
    <property type="match status" value="1"/>
</dbReference>
<name>A0A0D0D528_9AGAM</name>